<dbReference type="AlphaFoldDB" id="A0AA48IFQ5"/>
<accession>A0AA48IFQ5</accession>
<reference evidence="2" key="1">
    <citation type="journal article" date="2023" name="BMC Genomics">
        <title>Chromosome-level genome assemblies of Cutaneotrichosporon spp. (Trichosporonales, Basidiomycota) reveal imbalanced evolution between nucleotide sequences and chromosome synteny.</title>
        <authorList>
            <person name="Kobayashi Y."/>
            <person name="Kayamori A."/>
            <person name="Aoki K."/>
            <person name="Shiwa Y."/>
            <person name="Matsutani M."/>
            <person name="Fujita N."/>
            <person name="Sugita T."/>
            <person name="Iwasaki W."/>
            <person name="Tanaka N."/>
            <person name="Takashima M."/>
        </authorList>
    </citation>
    <scope>NUCLEOTIDE SEQUENCE</scope>
    <source>
        <strain evidence="2">HIS019</strain>
    </source>
</reference>
<dbReference type="KEGG" id="ccac:CcaHIS019_0207450"/>
<keyword evidence="3" id="KW-1185">Reference proteome</keyword>
<keyword evidence="1" id="KW-0472">Membrane</keyword>
<evidence type="ECO:0000256" key="1">
    <source>
        <dbReference type="SAM" id="Phobius"/>
    </source>
</evidence>
<gene>
    <name evidence="2" type="ORF">CcaverHIS019_0207450</name>
</gene>
<name>A0AA48IFQ5_9TREE</name>
<protein>
    <submittedName>
        <fullName evidence="2">Uncharacterized protein</fullName>
    </submittedName>
</protein>
<dbReference type="GeneID" id="85493254"/>
<dbReference type="Proteomes" id="UP001233271">
    <property type="component" value="Chromosome 2"/>
</dbReference>
<keyword evidence="1" id="KW-1133">Transmembrane helix</keyword>
<keyword evidence="1" id="KW-0812">Transmembrane</keyword>
<organism evidence="2 3">
    <name type="scientific">Cutaneotrichosporon cavernicola</name>
    <dbReference type="NCBI Taxonomy" id="279322"/>
    <lineage>
        <taxon>Eukaryota</taxon>
        <taxon>Fungi</taxon>
        <taxon>Dikarya</taxon>
        <taxon>Basidiomycota</taxon>
        <taxon>Agaricomycotina</taxon>
        <taxon>Tremellomycetes</taxon>
        <taxon>Trichosporonales</taxon>
        <taxon>Trichosporonaceae</taxon>
        <taxon>Cutaneotrichosporon</taxon>
    </lineage>
</organism>
<proteinExistence type="predicted"/>
<evidence type="ECO:0000313" key="2">
    <source>
        <dbReference type="EMBL" id="BEI89383.1"/>
    </source>
</evidence>
<dbReference type="EMBL" id="AP028213">
    <property type="protein sequence ID" value="BEI89383.1"/>
    <property type="molecule type" value="Genomic_DNA"/>
</dbReference>
<sequence length="161" mass="17555">MSQPNPTPPPNLRDRAASYALAFAELNAASRAGKTPRSQRALLAHLRTEEAAGRVPVGFAKFYRAYYGASAVLALAVGVGVGYAGYRPSLASEVLSSRLLSVRGYGTYRCTMTPSIVLVLADTRSRPLYAYTFHVEPVSIRMYGDSTWSCRDAVVQFISWL</sequence>
<dbReference type="RefSeq" id="XP_060454649.1">
    <property type="nucleotide sequence ID" value="XM_060597792.1"/>
</dbReference>
<feature type="transmembrane region" description="Helical" evidence="1">
    <location>
        <begin position="65"/>
        <end position="86"/>
    </location>
</feature>
<evidence type="ECO:0000313" key="3">
    <source>
        <dbReference type="Proteomes" id="UP001233271"/>
    </source>
</evidence>